<proteinExistence type="predicted"/>
<evidence type="ECO:0000313" key="1">
    <source>
        <dbReference type="EMBL" id="KPC28222.1"/>
    </source>
</evidence>
<dbReference type="EMBL" id="LGLN01000065">
    <property type="protein sequence ID" value="KPC28222.1"/>
    <property type="molecule type" value="Genomic_DNA"/>
</dbReference>
<reference evidence="1 2" key="1">
    <citation type="submission" date="2015-07" db="EMBL/GenBank/DDBJ databases">
        <authorList>
            <person name="Noorani M."/>
        </authorList>
    </citation>
    <scope>NUCLEOTIDE SEQUENCE [LARGE SCALE GENOMIC DNA]</scope>
    <source>
        <strain evidence="1 2">0788_9</strain>
    </source>
</reference>
<comment type="caution">
    <text evidence="1">The sequence shown here is derived from an EMBL/GenBank/DDBJ whole genome shotgun (WGS) entry which is preliminary data.</text>
</comment>
<dbReference type="PATRIC" id="fig|81035.3.peg.3616"/>
<sequence>MERQHLPTDLQFSECFVELTINLFCPMVCVPKSNGRMK</sequence>
<protein>
    <submittedName>
        <fullName evidence="1">Uncharacterized protein</fullName>
    </submittedName>
</protein>
<dbReference type="AlphaFoldDB" id="A0A0N0GEM4"/>
<reference evidence="1 2" key="2">
    <citation type="submission" date="2015-10" db="EMBL/GenBank/DDBJ databases">
        <title>Comparative genomics and high-throughput reverse genetic screens identify a new phytobacterial MAMP and an Arabidopsis receptor required for immune elicitation.</title>
        <authorList>
            <person name="Mott G.A."/>
            <person name="Thakur S."/>
            <person name="Wang P.W."/>
            <person name="Desveaux D."/>
            <person name="Guttman D.S."/>
        </authorList>
    </citation>
    <scope>NUCLEOTIDE SEQUENCE [LARGE SCALE GENOMIC DNA]</scope>
    <source>
        <strain evidence="1 2">0788_9</strain>
    </source>
</reference>
<accession>A0A0N0GEM4</accession>
<evidence type="ECO:0000313" key="2">
    <source>
        <dbReference type="Proteomes" id="UP000037891"/>
    </source>
</evidence>
<name>A0A0N0GEM4_PSESX</name>
<dbReference type="Proteomes" id="UP000037891">
    <property type="component" value="Unassembled WGS sequence"/>
</dbReference>
<gene>
    <name evidence="1" type="ORF">ABJ99_3379</name>
</gene>
<organism evidence="1 2">
    <name type="scientific">Pseudomonas syringae pv. cilantro</name>
    <dbReference type="NCBI Taxonomy" id="81035"/>
    <lineage>
        <taxon>Bacteria</taxon>
        <taxon>Pseudomonadati</taxon>
        <taxon>Pseudomonadota</taxon>
        <taxon>Gammaproteobacteria</taxon>
        <taxon>Pseudomonadales</taxon>
        <taxon>Pseudomonadaceae</taxon>
        <taxon>Pseudomonas</taxon>
        <taxon>Pseudomonas syringae</taxon>
    </lineage>
</organism>